<dbReference type="NCBIfam" id="TIGR00795">
    <property type="entry name" value="lctP"/>
    <property type="match status" value="1"/>
</dbReference>
<evidence type="ECO:0000313" key="10">
    <source>
        <dbReference type="Proteomes" id="UP000240638"/>
    </source>
</evidence>
<dbReference type="GO" id="GO:0005886">
    <property type="term" value="C:plasma membrane"/>
    <property type="evidence" value="ECO:0007669"/>
    <property type="project" value="UniProtKB-SubCell"/>
</dbReference>
<feature type="transmembrane region" description="Helical" evidence="8">
    <location>
        <begin position="374"/>
        <end position="394"/>
    </location>
</feature>
<keyword evidence="3 8" id="KW-0813">Transport</keyword>
<keyword evidence="8" id="KW-0997">Cell inner membrane</keyword>
<feature type="transmembrane region" description="Helical" evidence="8">
    <location>
        <begin position="179"/>
        <end position="198"/>
    </location>
</feature>
<evidence type="ECO:0000256" key="5">
    <source>
        <dbReference type="ARBA" id="ARBA00022692"/>
    </source>
</evidence>
<feature type="transmembrane region" description="Helical" evidence="8">
    <location>
        <begin position="126"/>
        <end position="146"/>
    </location>
</feature>
<evidence type="ECO:0000256" key="6">
    <source>
        <dbReference type="ARBA" id="ARBA00022989"/>
    </source>
</evidence>
<feature type="transmembrane region" description="Helical" evidence="8">
    <location>
        <begin position="528"/>
        <end position="549"/>
    </location>
</feature>
<feature type="transmembrane region" description="Helical" evidence="8">
    <location>
        <begin position="430"/>
        <end position="455"/>
    </location>
</feature>
<feature type="transmembrane region" description="Helical" evidence="8">
    <location>
        <begin position="20"/>
        <end position="45"/>
    </location>
</feature>
<dbReference type="Pfam" id="PF02652">
    <property type="entry name" value="Lactate_perm"/>
    <property type="match status" value="1"/>
</dbReference>
<feature type="transmembrane region" description="Helical" evidence="8">
    <location>
        <begin position="210"/>
        <end position="228"/>
    </location>
</feature>
<evidence type="ECO:0000256" key="1">
    <source>
        <dbReference type="ARBA" id="ARBA00004651"/>
    </source>
</evidence>
<feature type="transmembrane region" description="Helical" evidence="8">
    <location>
        <begin position="152"/>
        <end position="174"/>
    </location>
</feature>
<keyword evidence="7 8" id="KW-0472">Membrane</keyword>
<evidence type="ECO:0000313" key="9">
    <source>
        <dbReference type="EMBL" id="PTB18675.1"/>
    </source>
</evidence>
<keyword evidence="6 8" id="KW-1133">Transmembrane helix</keyword>
<dbReference type="RefSeq" id="WP_107152731.1">
    <property type="nucleotide sequence ID" value="NZ_PYUC01000011.1"/>
</dbReference>
<evidence type="ECO:0000256" key="2">
    <source>
        <dbReference type="ARBA" id="ARBA00010100"/>
    </source>
</evidence>
<evidence type="ECO:0000256" key="4">
    <source>
        <dbReference type="ARBA" id="ARBA00022475"/>
    </source>
</evidence>
<feature type="transmembrane region" description="Helical" evidence="8">
    <location>
        <begin position="52"/>
        <end position="70"/>
    </location>
</feature>
<comment type="subcellular location">
    <subcellularLocation>
        <location evidence="8">Cell inner membrane</location>
        <topology evidence="8">Multi-pass membrane protein</topology>
    </subcellularLocation>
    <subcellularLocation>
        <location evidence="1">Cell membrane</location>
        <topology evidence="1">Multi-pass membrane protein</topology>
    </subcellularLocation>
</comment>
<accession>A0A2T3XQ83</accession>
<comment type="caution">
    <text evidence="9">The sequence shown here is derived from an EMBL/GenBank/DDBJ whole genome shotgun (WGS) entry which is preliminary data.</text>
</comment>
<evidence type="ECO:0000256" key="3">
    <source>
        <dbReference type="ARBA" id="ARBA00022448"/>
    </source>
</evidence>
<protein>
    <recommendedName>
        <fullName evidence="8">L-lactate permease</fullName>
    </recommendedName>
</protein>
<name>A0A2T3XQ83_9BURK</name>
<reference evidence="9 10" key="1">
    <citation type="submission" date="2018-03" db="EMBL/GenBank/DDBJ databases">
        <title>Whole genome analyses suggest that Burkholderia sensu lato contains two further novel genera in the rhizoxinica-symbiotica group Mycetohabitans gen. nov., and Trinickia gen. nov.: implications for the evolution of diazotrophy and nodulation in the Burkholderiaceae.</title>
        <authorList>
            <person name="Estrada De Los Santos P."/>
            <person name="Palmer M."/>
            <person name="Chavez-Ramirez B."/>
            <person name="Steenkamp E.T."/>
            <person name="Hirsch A.M."/>
            <person name="Manyaka P."/>
            <person name="Maluk M."/>
            <person name="Lafos M."/>
            <person name="Crook M."/>
            <person name="Gross E."/>
            <person name="Simon M.F."/>
            <person name="Bueno Dos Reis Junior F."/>
            <person name="Poole P.S."/>
            <person name="Venter S.N."/>
            <person name="James E.K."/>
        </authorList>
    </citation>
    <scope>NUCLEOTIDE SEQUENCE [LARGE SCALE GENOMIC DNA]</scope>
    <source>
        <strain evidence="9 10">JPY-366</strain>
    </source>
</reference>
<keyword evidence="5 8" id="KW-0812">Transmembrane</keyword>
<dbReference type="GO" id="GO:0015129">
    <property type="term" value="F:lactate transmembrane transporter activity"/>
    <property type="evidence" value="ECO:0007669"/>
    <property type="project" value="UniProtKB-UniRule"/>
</dbReference>
<feature type="transmembrane region" description="Helical" evidence="8">
    <location>
        <begin position="76"/>
        <end position="105"/>
    </location>
</feature>
<dbReference type="Proteomes" id="UP000240638">
    <property type="component" value="Unassembled WGS sequence"/>
</dbReference>
<sequence length="554" mass="58788">MNPSLALPPGTLFAQPLTPVGNSLLLSFLFAIVPIAIALVMLGVLRRPAWQASLAGLVAGLIIAIGVWGMPAGLAFNAVAAGMTLALIPVMWIVFNALLLYNIAVKTGRFDQFRQWMLDHLPDDRRLVLLVVAFSFGCLLEGISGFGTPVAITSALLIGLGFPAVEALTFTLIFNTAPVAFGALGVPITVLGAVTSLPPAPLGAMVGRQLPFFAMLLPFYVVGIYGGFRSIGKLFPALLVSGGSFALAQFITSNFLGYQLTDVFSSLTSLIVTVAFLKVWKPELDPEFAMSSNGNRTGTSAASRNHGASRVGYGGWLPWLVVSVIVIIWVHANIAAIGDVKIKWPGLHNAVYMTLYKKQYAAIWDFQPLGTGTAILLAAIVTAVWTRLSVADFFRCVAGTWKQTRIAILTVMMIVGLAYLLNYSGMSYTLGVGVASTGALFPLVSATLGWIAVFLSGSDTSGNALFGNLQVVAARQLGLDPVLMAATNSSGGVMGKMISPQNIATGVSTTDLKGQEGIVFARTFWHSVLLTLLLGVLVFLQQHVLTWMIPVLPK</sequence>
<feature type="transmembrane region" description="Helical" evidence="8">
    <location>
        <begin position="316"/>
        <end position="337"/>
    </location>
</feature>
<evidence type="ECO:0000256" key="8">
    <source>
        <dbReference type="RuleBase" id="RU365092"/>
    </source>
</evidence>
<gene>
    <name evidence="9" type="ORF">C9I57_21975</name>
</gene>
<proteinExistence type="inferred from homology"/>
<dbReference type="PANTHER" id="PTHR30003">
    <property type="entry name" value="L-LACTATE PERMEASE"/>
    <property type="match status" value="1"/>
</dbReference>
<feature type="transmembrane region" description="Helical" evidence="8">
    <location>
        <begin position="235"/>
        <end position="257"/>
    </location>
</feature>
<dbReference type="GO" id="GO:0015295">
    <property type="term" value="F:solute:proton symporter activity"/>
    <property type="evidence" value="ECO:0007669"/>
    <property type="project" value="TreeGrafter"/>
</dbReference>
<dbReference type="AlphaFoldDB" id="A0A2T3XQ83"/>
<organism evidence="9 10">
    <name type="scientific">Trinickia symbiotica</name>
    <dbReference type="NCBI Taxonomy" id="863227"/>
    <lineage>
        <taxon>Bacteria</taxon>
        <taxon>Pseudomonadati</taxon>
        <taxon>Pseudomonadota</taxon>
        <taxon>Betaproteobacteria</taxon>
        <taxon>Burkholderiales</taxon>
        <taxon>Burkholderiaceae</taxon>
        <taxon>Trinickia</taxon>
    </lineage>
</organism>
<dbReference type="PANTHER" id="PTHR30003:SF0">
    <property type="entry name" value="GLYCOLATE PERMEASE GLCA-RELATED"/>
    <property type="match status" value="1"/>
</dbReference>
<keyword evidence="4" id="KW-1003">Cell membrane</keyword>
<feature type="transmembrane region" description="Helical" evidence="8">
    <location>
        <begin position="406"/>
        <end position="424"/>
    </location>
</feature>
<comment type="similarity">
    <text evidence="2 8">Belongs to the lactate permease family.</text>
</comment>
<dbReference type="InterPro" id="IPR003804">
    <property type="entry name" value="Lactate_perm"/>
</dbReference>
<dbReference type="EMBL" id="PYUC01000011">
    <property type="protein sequence ID" value="PTB18675.1"/>
    <property type="molecule type" value="Genomic_DNA"/>
</dbReference>
<comment type="function">
    <text evidence="8">Uptake of L-lactate across the membrane. Can also transport D-lactate and glycolate.</text>
</comment>
<evidence type="ECO:0000256" key="7">
    <source>
        <dbReference type="ARBA" id="ARBA00023136"/>
    </source>
</evidence>